<keyword evidence="8" id="KW-1185">Reference proteome</keyword>
<evidence type="ECO:0000256" key="5">
    <source>
        <dbReference type="SAM" id="Phobius"/>
    </source>
</evidence>
<dbReference type="InterPro" id="IPR036259">
    <property type="entry name" value="MFS_trans_sf"/>
</dbReference>
<feature type="transmembrane region" description="Helical" evidence="5">
    <location>
        <begin position="82"/>
        <end position="99"/>
    </location>
</feature>
<dbReference type="RefSeq" id="WP_344072799.1">
    <property type="nucleotide sequence ID" value="NZ_BAAAPL010000002.1"/>
</dbReference>
<evidence type="ECO:0000256" key="3">
    <source>
        <dbReference type="ARBA" id="ARBA00022989"/>
    </source>
</evidence>
<evidence type="ECO:0000256" key="1">
    <source>
        <dbReference type="ARBA" id="ARBA00004651"/>
    </source>
</evidence>
<feature type="transmembrane region" description="Helical" evidence="5">
    <location>
        <begin position="284"/>
        <end position="303"/>
    </location>
</feature>
<dbReference type="PROSITE" id="PS50850">
    <property type="entry name" value="MFS"/>
    <property type="match status" value="1"/>
</dbReference>
<evidence type="ECO:0000313" key="7">
    <source>
        <dbReference type="EMBL" id="GAA1704719.1"/>
    </source>
</evidence>
<keyword evidence="4 5" id="KW-0472">Membrane</keyword>
<dbReference type="PANTHER" id="PTHR23523">
    <property type="match status" value="1"/>
</dbReference>
<sequence>MSHPPARPLWQGRTLAVVGVIAVAFSLRSAVAALSPIVTHIDGDIGLPAAVVGLIGTVPPVCYAVFGILTPLMERKVGLERLLMLALVIMTLGQVVRVISPSALMLLLGTIVTFAGVGVANVLLPPIVKTYFSDRIGMMTAVSTTVMSISSFIPPLIAVPVSDAATWRLSLALWAGAAAVALVPWIVLAARAKAAHAGVQAASPAALGRMFRLPLAWGLVATFTATSSLAYTVFAWLPQILVDLAGVRAVEAGAMLSLFAVMGFPTAVLVPMVVARFGSRSLPALYVVGIVSGFLGLAGLGFAPSAAPWLWVGLLGAAPLFFPLTFVLLSLRTRTSSTSVALSGFVQSVGYGVAALFPLTIGILHEGTRSWDIALILLAVGVSFGIVGFFLVRGPQKIEDQWEARHGAW</sequence>
<feature type="transmembrane region" description="Helical" evidence="5">
    <location>
        <begin position="373"/>
        <end position="392"/>
    </location>
</feature>
<dbReference type="Proteomes" id="UP001501690">
    <property type="component" value="Unassembled WGS sequence"/>
</dbReference>
<keyword evidence="2 5" id="KW-0812">Transmembrane</keyword>
<proteinExistence type="predicted"/>
<organism evidence="7 8">
    <name type="scientific">Microbacterium sediminicola</name>
    <dbReference type="NCBI Taxonomy" id="415210"/>
    <lineage>
        <taxon>Bacteria</taxon>
        <taxon>Bacillati</taxon>
        <taxon>Actinomycetota</taxon>
        <taxon>Actinomycetes</taxon>
        <taxon>Micrococcales</taxon>
        <taxon>Microbacteriaceae</taxon>
        <taxon>Microbacterium</taxon>
    </lineage>
</organism>
<dbReference type="Gene3D" id="1.20.1250.20">
    <property type="entry name" value="MFS general substrate transporter like domains"/>
    <property type="match status" value="2"/>
</dbReference>
<feature type="transmembrane region" description="Helical" evidence="5">
    <location>
        <begin position="341"/>
        <end position="361"/>
    </location>
</feature>
<comment type="caution">
    <text evidence="7">The sequence shown here is derived from an EMBL/GenBank/DDBJ whole genome shotgun (WGS) entry which is preliminary data.</text>
</comment>
<comment type="subcellular location">
    <subcellularLocation>
        <location evidence="1">Cell membrane</location>
        <topology evidence="1">Multi-pass membrane protein</topology>
    </subcellularLocation>
</comment>
<dbReference type="InterPro" id="IPR011701">
    <property type="entry name" value="MFS"/>
</dbReference>
<dbReference type="PANTHER" id="PTHR23523:SF2">
    <property type="entry name" value="2-NITROIMIDAZOLE TRANSPORTER"/>
    <property type="match status" value="1"/>
</dbReference>
<name>A0ABP4UIY6_9MICO</name>
<feature type="transmembrane region" description="Helical" evidence="5">
    <location>
        <begin position="105"/>
        <end position="124"/>
    </location>
</feature>
<feature type="transmembrane region" description="Helical" evidence="5">
    <location>
        <begin position="171"/>
        <end position="190"/>
    </location>
</feature>
<reference evidence="8" key="1">
    <citation type="journal article" date="2019" name="Int. J. Syst. Evol. Microbiol.">
        <title>The Global Catalogue of Microorganisms (GCM) 10K type strain sequencing project: providing services to taxonomists for standard genome sequencing and annotation.</title>
        <authorList>
            <consortium name="The Broad Institute Genomics Platform"/>
            <consortium name="The Broad Institute Genome Sequencing Center for Infectious Disease"/>
            <person name="Wu L."/>
            <person name="Ma J."/>
        </authorList>
    </citation>
    <scope>NUCLEOTIDE SEQUENCE [LARGE SCALE GENOMIC DNA]</scope>
    <source>
        <strain evidence="8">JCM 15577</strain>
    </source>
</reference>
<feature type="domain" description="Major facilitator superfamily (MFS) profile" evidence="6">
    <location>
        <begin position="14"/>
        <end position="397"/>
    </location>
</feature>
<feature type="transmembrane region" description="Helical" evidence="5">
    <location>
        <begin position="49"/>
        <end position="70"/>
    </location>
</feature>
<accession>A0ABP4UIY6</accession>
<feature type="transmembrane region" description="Helical" evidence="5">
    <location>
        <begin position="309"/>
        <end position="329"/>
    </location>
</feature>
<dbReference type="Pfam" id="PF07690">
    <property type="entry name" value="MFS_1"/>
    <property type="match status" value="1"/>
</dbReference>
<dbReference type="InterPro" id="IPR020846">
    <property type="entry name" value="MFS_dom"/>
</dbReference>
<gene>
    <name evidence="7" type="ORF">GCM10009808_23350</name>
</gene>
<protein>
    <submittedName>
        <fullName evidence="7">MFS transporter</fullName>
    </submittedName>
</protein>
<feature type="transmembrane region" description="Helical" evidence="5">
    <location>
        <begin position="136"/>
        <end position="159"/>
    </location>
</feature>
<evidence type="ECO:0000259" key="6">
    <source>
        <dbReference type="PROSITE" id="PS50850"/>
    </source>
</evidence>
<feature type="transmembrane region" description="Helical" evidence="5">
    <location>
        <begin position="254"/>
        <end position="277"/>
    </location>
</feature>
<dbReference type="EMBL" id="BAAAPL010000002">
    <property type="protein sequence ID" value="GAA1704719.1"/>
    <property type="molecule type" value="Genomic_DNA"/>
</dbReference>
<evidence type="ECO:0000256" key="4">
    <source>
        <dbReference type="ARBA" id="ARBA00023136"/>
    </source>
</evidence>
<feature type="transmembrane region" description="Helical" evidence="5">
    <location>
        <begin position="211"/>
        <end position="234"/>
    </location>
</feature>
<evidence type="ECO:0000256" key="2">
    <source>
        <dbReference type="ARBA" id="ARBA00022692"/>
    </source>
</evidence>
<evidence type="ECO:0000313" key="8">
    <source>
        <dbReference type="Proteomes" id="UP001501690"/>
    </source>
</evidence>
<keyword evidence="3 5" id="KW-1133">Transmembrane helix</keyword>
<dbReference type="SUPFAM" id="SSF103473">
    <property type="entry name" value="MFS general substrate transporter"/>
    <property type="match status" value="1"/>
</dbReference>
<dbReference type="InterPro" id="IPR052524">
    <property type="entry name" value="MFS_Cyanate_Porter"/>
</dbReference>